<evidence type="ECO:0000313" key="3">
    <source>
        <dbReference type="EMBL" id="MBR7830927.1"/>
    </source>
</evidence>
<dbReference type="PROSITE" id="PS51186">
    <property type="entry name" value="GNAT"/>
    <property type="match status" value="1"/>
</dbReference>
<dbReference type="EC" id="2.3.1.-" evidence="3"/>
<accession>A0A941EGA8</accession>
<dbReference type="SUPFAM" id="SSF51735">
    <property type="entry name" value="NAD(P)-binding Rossmann-fold domains"/>
    <property type="match status" value="1"/>
</dbReference>
<keyword evidence="4" id="KW-1185">Reference proteome</keyword>
<dbReference type="Gene3D" id="3.40.630.30">
    <property type="match status" value="1"/>
</dbReference>
<dbReference type="PANTHER" id="PTHR42793">
    <property type="entry name" value="COA BINDING DOMAIN CONTAINING PROTEIN"/>
    <property type="match status" value="1"/>
</dbReference>
<comment type="caution">
    <text evidence="3">The sequence shown here is derived from an EMBL/GenBank/DDBJ whole genome shotgun (WGS) entry which is preliminary data.</text>
</comment>
<dbReference type="InterPro" id="IPR016102">
    <property type="entry name" value="Succinyl-CoA_synth-like"/>
</dbReference>
<dbReference type="InterPro" id="IPR036291">
    <property type="entry name" value="NAD(P)-bd_dom_sf"/>
</dbReference>
<dbReference type="InterPro" id="IPR016181">
    <property type="entry name" value="Acyl_CoA_acyltransferase"/>
</dbReference>
<evidence type="ECO:0000313" key="4">
    <source>
        <dbReference type="Proteomes" id="UP000676325"/>
    </source>
</evidence>
<keyword evidence="3" id="KW-0808">Transferase</keyword>
<proteinExistence type="predicted"/>
<evidence type="ECO:0000259" key="2">
    <source>
        <dbReference type="PROSITE" id="PS51186"/>
    </source>
</evidence>
<dbReference type="Gene3D" id="3.40.50.261">
    <property type="entry name" value="Succinyl-CoA synthetase domains"/>
    <property type="match status" value="1"/>
</dbReference>
<dbReference type="AlphaFoldDB" id="A0A941EGA8"/>
<dbReference type="RefSeq" id="WP_212522045.1">
    <property type="nucleotide sequence ID" value="NZ_JAGSOH010000167.1"/>
</dbReference>
<gene>
    <name evidence="3" type="ORF">KDK95_31775</name>
</gene>
<dbReference type="PANTHER" id="PTHR42793:SF1">
    <property type="entry name" value="PEPTIDYL-LYSINE N-ACETYLTRANSFERASE PATZ"/>
    <property type="match status" value="1"/>
</dbReference>
<dbReference type="Pfam" id="PF00583">
    <property type="entry name" value="Acetyltransf_1"/>
    <property type="match status" value="1"/>
</dbReference>
<dbReference type="EMBL" id="JAGSOH010000167">
    <property type="protein sequence ID" value="MBR7830927.1"/>
    <property type="molecule type" value="Genomic_DNA"/>
</dbReference>
<keyword evidence="3" id="KW-0012">Acyltransferase</keyword>
<protein>
    <submittedName>
        <fullName evidence="3">GNAT family N-acetyltransferase</fullName>
        <ecNumber evidence="3">2.3.1.-</ecNumber>
    </submittedName>
</protein>
<sequence length="547" mass="56737">MTTIDRADAYALLTDGRAVRLRSATPGDWQAVHDFAGTLGPDSIYRRFFGSPRDPGVILADLVCAPQPEHGPATHGGLLAVLDGEVVGLADWYRASRDRTDVAEIAFAVSDALHGKGVATLLAEHLMIAAERAGIRRLLAVTQGDNREMLGVFIALGVPVDRDWSDGVCTLTIDLDLDSAARAALMEAAAKREGLADEASLRSLLAPGSIAVLGDVAHPATRRLMDELAPFSGPVYYGGVEGADLPDDARPELAVVTSPPERAVAAVRRCADRGVRAIIVTATGFDREQGLDLLKACRANGMRLVGPGSLGVAAPHGADGFSALLSATAPDPGPAGVAVQSGGVGLALLSHLDRLGIGVSTFAAVGEKYDVSANDLLLHWEQDSDTKLGLLHVESFGNPRKFAHTARRLSRLIPLLAVDPEQSLSQARTALYAQAGIIAVPSLGALVDAAALAAHQPLPRGRRVAVIGNTHGMVSLAVQACLHAGFEVTHAVDATPSADAARLAEHITHAVERTVAAAESPAAADSAGADEADETAPPTVPESIFLA</sequence>
<name>A0A941EGA8_9ACTN</name>
<dbReference type="SMART" id="SM00881">
    <property type="entry name" value="CoA_binding"/>
    <property type="match status" value="1"/>
</dbReference>
<feature type="non-terminal residue" evidence="3">
    <location>
        <position position="547"/>
    </location>
</feature>
<dbReference type="Gene3D" id="3.40.50.720">
    <property type="entry name" value="NAD(P)-binding Rossmann-like Domain"/>
    <property type="match status" value="1"/>
</dbReference>
<feature type="compositionally biased region" description="Low complexity" evidence="1">
    <location>
        <begin position="518"/>
        <end position="527"/>
    </location>
</feature>
<dbReference type="Pfam" id="PF13380">
    <property type="entry name" value="CoA_binding_2"/>
    <property type="match status" value="1"/>
</dbReference>
<reference evidence="3" key="1">
    <citation type="submission" date="2021-04" db="EMBL/GenBank/DDBJ databases">
        <title>Genome based classification of Actinospica acidithermotolerans sp. nov., an actinobacterium isolated from an Indonesian hot spring.</title>
        <authorList>
            <person name="Kusuma A.B."/>
            <person name="Putra K.E."/>
            <person name="Nafisah S."/>
            <person name="Loh J."/>
            <person name="Nouioui I."/>
            <person name="Goodfellow M."/>
        </authorList>
    </citation>
    <scope>NUCLEOTIDE SEQUENCE</scope>
    <source>
        <strain evidence="3">MGRD01-02</strain>
    </source>
</reference>
<dbReference type="GO" id="GO:0016747">
    <property type="term" value="F:acyltransferase activity, transferring groups other than amino-acyl groups"/>
    <property type="evidence" value="ECO:0007669"/>
    <property type="project" value="InterPro"/>
</dbReference>
<feature type="region of interest" description="Disordered" evidence="1">
    <location>
        <begin position="518"/>
        <end position="547"/>
    </location>
</feature>
<dbReference type="SUPFAM" id="SSF55729">
    <property type="entry name" value="Acyl-CoA N-acyltransferases (Nat)"/>
    <property type="match status" value="1"/>
</dbReference>
<organism evidence="3 4">
    <name type="scientific">Actinospica acidithermotolerans</name>
    <dbReference type="NCBI Taxonomy" id="2828514"/>
    <lineage>
        <taxon>Bacteria</taxon>
        <taxon>Bacillati</taxon>
        <taxon>Actinomycetota</taxon>
        <taxon>Actinomycetes</taxon>
        <taxon>Catenulisporales</taxon>
        <taxon>Actinospicaceae</taxon>
        <taxon>Actinospica</taxon>
    </lineage>
</organism>
<dbReference type="InterPro" id="IPR003781">
    <property type="entry name" value="CoA-bd"/>
</dbReference>
<dbReference type="CDD" id="cd04301">
    <property type="entry name" value="NAT_SF"/>
    <property type="match status" value="1"/>
</dbReference>
<dbReference type="InterPro" id="IPR032875">
    <property type="entry name" value="Succ_CoA_lig_flav_dom"/>
</dbReference>
<dbReference type="Pfam" id="PF13607">
    <property type="entry name" value="Succ_CoA_lig"/>
    <property type="match status" value="1"/>
</dbReference>
<feature type="domain" description="N-acetyltransferase" evidence="2">
    <location>
        <begin position="19"/>
        <end position="176"/>
    </location>
</feature>
<dbReference type="Proteomes" id="UP000676325">
    <property type="component" value="Unassembled WGS sequence"/>
</dbReference>
<dbReference type="InterPro" id="IPR000182">
    <property type="entry name" value="GNAT_dom"/>
</dbReference>
<dbReference type="SUPFAM" id="SSF52210">
    <property type="entry name" value="Succinyl-CoA synthetase domains"/>
    <property type="match status" value="2"/>
</dbReference>
<evidence type="ECO:0000256" key="1">
    <source>
        <dbReference type="SAM" id="MobiDB-lite"/>
    </source>
</evidence>